<evidence type="ECO:0000256" key="1">
    <source>
        <dbReference type="SAM" id="MobiDB-lite"/>
    </source>
</evidence>
<dbReference type="STRING" id="1798664.A3C93_03870"/>
<organism evidence="2 3">
    <name type="scientific">Candidatus Lloydbacteria bacterium RIFCSPHIGHO2_02_FULL_54_17</name>
    <dbReference type="NCBI Taxonomy" id="1798664"/>
    <lineage>
        <taxon>Bacteria</taxon>
        <taxon>Candidatus Lloydiibacteriota</taxon>
    </lineage>
</organism>
<reference evidence="2 3" key="1">
    <citation type="journal article" date="2016" name="Nat. Commun.">
        <title>Thousands of microbial genomes shed light on interconnected biogeochemical processes in an aquifer system.</title>
        <authorList>
            <person name="Anantharaman K."/>
            <person name="Brown C.T."/>
            <person name="Hug L.A."/>
            <person name="Sharon I."/>
            <person name="Castelle C.J."/>
            <person name="Probst A.J."/>
            <person name="Thomas B.C."/>
            <person name="Singh A."/>
            <person name="Wilkins M.J."/>
            <person name="Karaoz U."/>
            <person name="Brodie E.L."/>
            <person name="Williams K.H."/>
            <person name="Hubbard S.S."/>
            <person name="Banfield J.F."/>
        </authorList>
    </citation>
    <scope>NUCLEOTIDE SEQUENCE [LARGE SCALE GENOMIC DNA]</scope>
</reference>
<dbReference type="AlphaFoldDB" id="A0A1G2DJ86"/>
<proteinExistence type="predicted"/>
<name>A0A1G2DJ86_9BACT</name>
<evidence type="ECO:0000313" key="2">
    <source>
        <dbReference type="EMBL" id="OGZ13011.1"/>
    </source>
</evidence>
<accession>A0A1G2DJ86</accession>
<evidence type="ECO:0000313" key="3">
    <source>
        <dbReference type="Proteomes" id="UP000178636"/>
    </source>
</evidence>
<protein>
    <submittedName>
        <fullName evidence="2">Uncharacterized protein</fullName>
    </submittedName>
</protein>
<dbReference type="Proteomes" id="UP000178636">
    <property type="component" value="Unassembled WGS sequence"/>
</dbReference>
<dbReference type="EMBL" id="MHLO01000010">
    <property type="protein sequence ID" value="OGZ13011.1"/>
    <property type="molecule type" value="Genomic_DNA"/>
</dbReference>
<gene>
    <name evidence="2" type="ORF">A3C93_03870</name>
</gene>
<sequence>MEKLKNLAIVSRLKALMRSGGGQKSMSVYLAWRLTLISALCVAAAVAAFAWISYGWAVKEAELQFSRPNRETFSIDELRSVIEMYQKREEEHASLRQARPPAPTLGVGAAN</sequence>
<feature type="region of interest" description="Disordered" evidence="1">
    <location>
        <begin position="92"/>
        <end position="111"/>
    </location>
</feature>
<comment type="caution">
    <text evidence="2">The sequence shown here is derived from an EMBL/GenBank/DDBJ whole genome shotgun (WGS) entry which is preliminary data.</text>
</comment>